<evidence type="ECO:0000313" key="2">
    <source>
        <dbReference type="EMBL" id="KZT04362.1"/>
    </source>
</evidence>
<sequence length="139" mass="15300">MFKSRSPSHLATLHLPHLALRSMAHLSGAHYAYHQPLGDGRKAARRVPMQPLSRRRPENSTAGSTPYIRGNANLPPEPPSAPINLRNVKGDGTATRLPRNTWLDGLPSIDNTLMNLVLCRLMDEATSKSLSRLSYSPQS</sequence>
<accession>A0A165D942</accession>
<name>A0A165D942_9APHY</name>
<reference evidence="2 3" key="1">
    <citation type="journal article" date="2016" name="Mol. Biol. Evol.">
        <title>Comparative Genomics of Early-Diverging Mushroom-Forming Fungi Provides Insights into the Origins of Lignocellulose Decay Capabilities.</title>
        <authorList>
            <person name="Nagy L.G."/>
            <person name="Riley R."/>
            <person name="Tritt A."/>
            <person name="Adam C."/>
            <person name="Daum C."/>
            <person name="Floudas D."/>
            <person name="Sun H."/>
            <person name="Yadav J.S."/>
            <person name="Pangilinan J."/>
            <person name="Larsson K.H."/>
            <person name="Matsuura K."/>
            <person name="Barry K."/>
            <person name="Labutti K."/>
            <person name="Kuo R."/>
            <person name="Ohm R.A."/>
            <person name="Bhattacharya S.S."/>
            <person name="Shirouzu T."/>
            <person name="Yoshinaga Y."/>
            <person name="Martin F.M."/>
            <person name="Grigoriev I.V."/>
            <person name="Hibbett D.S."/>
        </authorList>
    </citation>
    <scope>NUCLEOTIDE SEQUENCE [LARGE SCALE GENOMIC DNA]</scope>
    <source>
        <strain evidence="2 3">93-53</strain>
    </source>
</reference>
<evidence type="ECO:0000256" key="1">
    <source>
        <dbReference type="SAM" id="MobiDB-lite"/>
    </source>
</evidence>
<dbReference type="InParanoid" id="A0A165D942"/>
<evidence type="ECO:0000313" key="3">
    <source>
        <dbReference type="Proteomes" id="UP000076871"/>
    </source>
</evidence>
<dbReference type="Proteomes" id="UP000076871">
    <property type="component" value="Unassembled WGS sequence"/>
</dbReference>
<dbReference type="GeneID" id="63818955"/>
<feature type="region of interest" description="Disordered" evidence="1">
    <location>
        <begin position="37"/>
        <end position="93"/>
    </location>
</feature>
<dbReference type="EMBL" id="KV427637">
    <property type="protein sequence ID" value="KZT04362.1"/>
    <property type="molecule type" value="Genomic_DNA"/>
</dbReference>
<proteinExistence type="predicted"/>
<keyword evidence="3" id="KW-1185">Reference proteome</keyword>
<dbReference type="AlphaFoldDB" id="A0A165D942"/>
<organism evidence="2 3">
    <name type="scientific">Laetiporus sulphureus 93-53</name>
    <dbReference type="NCBI Taxonomy" id="1314785"/>
    <lineage>
        <taxon>Eukaryota</taxon>
        <taxon>Fungi</taxon>
        <taxon>Dikarya</taxon>
        <taxon>Basidiomycota</taxon>
        <taxon>Agaricomycotina</taxon>
        <taxon>Agaricomycetes</taxon>
        <taxon>Polyporales</taxon>
        <taxon>Laetiporus</taxon>
    </lineage>
</organism>
<dbReference type="RefSeq" id="XP_040762102.1">
    <property type="nucleotide sequence ID" value="XM_040901924.1"/>
</dbReference>
<gene>
    <name evidence="2" type="ORF">LAESUDRAFT_306548</name>
</gene>
<protein>
    <submittedName>
        <fullName evidence="2">Uncharacterized protein</fullName>
    </submittedName>
</protein>